<dbReference type="OrthoDB" id="204251at2759"/>
<dbReference type="Gene3D" id="3.30.530.20">
    <property type="match status" value="1"/>
</dbReference>
<keyword evidence="2" id="KW-1185">Reference proteome</keyword>
<protein>
    <submittedName>
        <fullName evidence="1">Uncharacterized protein</fullName>
    </submittedName>
</protein>
<evidence type="ECO:0000313" key="1">
    <source>
        <dbReference type="EMBL" id="GMH46959.1"/>
    </source>
</evidence>
<dbReference type="EMBL" id="BRXW01000351">
    <property type="protein sequence ID" value="GMH46959.1"/>
    <property type="molecule type" value="Genomic_DNA"/>
</dbReference>
<dbReference type="Proteomes" id="UP001165122">
    <property type="component" value="Unassembled WGS sequence"/>
</dbReference>
<gene>
    <name evidence="1" type="ORF">TrLO_g2556</name>
</gene>
<organism evidence="1 2">
    <name type="scientific">Triparma laevis f. longispina</name>
    <dbReference type="NCBI Taxonomy" id="1714387"/>
    <lineage>
        <taxon>Eukaryota</taxon>
        <taxon>Sar</taxon>
        <taxon>Stramenopiles</taxon>
        <taxon>Ochrophyta</taxon>
        <taxon>Bolidophyceae</taxon>
        <taxon>Parmales</taxon>
        <taxon>Triparmaceae</taxon>
        <taxon>Triparma</taxon>
    </lineage>
</organism>
<comment type="caution">
    <text evidence="1">The sequence shown here is derived from an EMBL/GenBank/DDBJ whole genome shotgun (WGS) entry which is preliminary data.</text>
</comment>
<proteinExistence type="predicted"/>
<dbReference type="AlphaFoldDB" id="A0A9W6ZAD0"/>
<dbReference type="InterPro" id="IPR023393">
    <property type="entry name" value="START-like_dom_sf"/>
</dbReference>
<accession>A0A9W6ZAD0</accession>
<sequence length="161" mass="18353">MSTFFDISLSKKWVADLHSFSELKVDKSHNGILKQRYRVAGGLVVKDREFLLQRKVKKTKKREIKVTYKSINMKKQQVCKGCIRSITDDTTWVFTNLKDLNGISIGTKIDLQASLNPGGSLSPMLVNLIQKGWPKKSIGSLVKLAEKRKMVTKIGREWDGW</sequence>
<dbReference type="SUPFAM" id="SSF55961">
    <property type="entry name" value="Bet v1-like"/>
    <property type="match status" value="1"/>
</dbReference>
<reference evidence="2" key="1">
    <citation type="journal article" date="2023" name="Commun. Biol.">
        <title>Genome analysis of Parmales, the sister group of diatoms, reveals the evolutionary specialization of diatoms from phago-mixotrophs to photoautotrophs.</title>
        <authorList>
            <person name="Ban H."/>
            <person name="Sato S."/>
            <person name="Yoshikawa S."/>
            <person name="Yamada K."/>
            <person name="Nakamura Y."/>
            <person name="Ichinomiya M."/>
            <person name="Sato N."/>
            <person name="Blanc-Mathieu R."/>
            <person name="Endo H."/>
            <person name="Kuwata A."/>
            <person name="Ogata H."/>
        </authorList>
    </citation>
    <scope>NUCLEOTIDE SEQUENCE [LARGE SCALE GENOMIC DNA]</scope>
    <source>
        <strain evidence="2">NIES 3700</strain>
    </source>
</reference>
<evidence type="ECO:0000313" key="2">
    <source>
        <dbReference type="Proteomes" id="UP001165122"/>
    </source>
</evidence>
<name>A0A9W6ZAD0_9STRA</name>